<dbReference type="InterPro" id="IPR000863">
    <property type="entry name" value="Sulfotransferase_dom"/>
</dbReference>
<organism evidence="6 7">
    <name type="scientific">Zoarces viviparus</name>
    <name type="common">Viviparous eelpout</name>
    <name type="synonym">Blennius viviparus</name>
    <dbReference type="NCBI Taxonomy" id="48416"/>
    <lineage>
        <taxon>Eukaryota</taxon>
        <taxon>Metazoa</taxon>
        <taxon>Chordata</taxon>
        <taxon>Craniata</taxon>
        <taxon>Vertebrata</taxon>
        <taxon>Euteleostomi</taxon>
        <taxon>Actinopterygii</taxon>
        <taxon>Neopterygii</taxon>
        <taxon>Teleostei</taxon>
        <taxon>Neoteleostei</taxon>
        <taxon>Acanthomorphata</taxon>
        <taxon>Eupercaria</taxon>
        <taxon>Perciformes</taxon>
        <taxon>Cottioidei</taxon>
        <taxon>Zoarcales</taxon>
        <taxon>Zoarcidae</taxon>
        <taxon>Zoarcinae</taxon>
        <taxon>Zoarces</taxon>
    </lineage>
</organism>
<dbReference type="GO" id="GO:0008146">
    <property type="term" value="F:sulfotransferase activity"/>
    <property type="evidence" value="ECO:0007669"/>
    <property type="project" value="InterPro"/>
</dbReference>
<evidence type="ECO:0000259" key="5">
    <source>
        <dbReference type="Pfam" id="PF00685"/>
    </source>
</evidence>
<dbReference type="AlphaFoldDB" id="A0AAW1ERR1"/>
<keyword evidence="2 3" id="KW-0808">Transferase</keyword>
<proteinExistence type="inferred from homology"/>
<sequence length="322" mass="36754">MWSGSRIKPKREEDSDGQGRDGAAEAWLMTEHRERVKEMTARMAAEAVLGRADRAGGGGSGRKVMTTAVEMDMAKHPEQHGEAVPATIKTPRYDGTSLLQEIVYLVSQGADPDEIGLMNIDEQLPVLEYPQPGLDIIQELTSPRLIKSHLPYRFLPTAMHNGEAKVIYMARNPKDLVVSYYQFHRSLRTMSYRGTFQEFCRRFMNDKLGYGSWFEHVQEFWEHRMDSNVLFLKYEDMYKDPGTLVEQLARFLGVSCDKAQLEGMVESCNQLIEQCSNSEALSICRGRAGLWKDVFTVSMNEKFDAVYRQKMGKSDLTFDFCL</sequence>
<dbReference type="PANTHER" id="PTHR11783">
    <property type="entry name" value="SULFOTRANSFERASE SULT"/>
    <property type="match status" value="1"/>
</dbReference>
<dbReference type="EMBL" id="JBCEZU010000134">
    <property type="protein sequence ID" value="KAK9525275.1"/>
    <property type="molecule type" value="Genomic_DNA"/>
</dbReference>
<evidence type="ECO:0000256" key="2">
    <source>
        <dbReference type="ARBA" id="ARBA00022679"/>
    </source>
</evidence>
<evidence type="ECO:0000256" key="4">
    <source>
        <dbReference type="SAM" id="MobiDB-lite"/>
    </source>
</evidence>
<dbReference type="InterPro" id="IPR027417">
    <property type="entry name" value="P-loop_NTPase"/>
</dbReference>
<keyword evidence="7" id="KW-1185">Reference proteome</keyword>
<evidence type="ECO:0000256" key="3">
    <source>
        <dbReference type="RuleBase" id="RU361155"/>
    </source>
</evidence>
<reference evidence="6 7" key="1">
    <citation type="journal article" date="2024" name="Genome Biol. Evol.">
        <title>Chromosome-level genome assembly of the viviparous eelpout Zoarces viviparus.</title>
        <authorList>
            <person name="Fuhrmann N."/>
            <person name="Brasseur M.V."/>
            <person name="Bakowski C.E."/>
            <person name="Podsiadlowski L."/>
            <person name="Prost S."/>
            <person name="Krehenwinkel H."/>
            <person name="Mayer C."/>
        </authorList>
    </citation>
    <scope>NUCLEOTIDE SEQUENCE [LARGE SCALE GENOMIC DNA]</scope>
    <source>
        <strain evidence="6">NO-MEL_2022_Ind0_liver</strain>
    </source>
</reference>
<evidence type="ECO:0000313" key="6">
    <source>
        <dbReference type="EMBL" id="KAK9525275.1"/>
    </source>
</evidence>
<feature type="region of interest" description="Disordered" evidence="4">
    <location>
        <begin position="1"/>
        <end position="22"/>
    </location>
</feature>
<dbReference type="Gene3D" id="3.40.50.300">
    <property type="entry name" value="P-loop containing nucleotide triphosphate hydrolases"/>
    <property type="match status" value="1"/>
</dbReference>
<feature type="compositionally biased region" description="Basic and acidic residues" evidence="4">
    <location>
        <begin position="10"/>
        <end position="22"/>
    </location>
</feature>
<gene>
    <name evidence="6" type="ORF">VZT92_016002</name>
</gene>
<dbReference type="Proteomes" id="UP001488805">
    <property type="component" value="Unassembled WGS sequence"/>
</dbReference>
<comment type="similarity">
    <text evidence="1 3">Belongs to the sulfotransferase 1 family.</text>
</comment>
<evidence type="ECO:0000313" key="7">
    <source>
        <dbReference type="Proteomes" id="UP001488805"/>
    </source>
</evidence>
<dbReference type="Pfam" id="PF00685">
    <property type="entry name" value="Sulfotransfer_1"/>
    <property type="match status" value="1"/>
</dbReference>
<dbReference type="SUPFAM" id="SSF52540">
    <property type="entry name" value="P-loop containing nucleoside triphosphate hydrolases"/>
    <property type="match status" value="1"/>
</dbReference>
<dbReference type="EC" id="2.8.2.-" evidence="3"/>
<evidence type="ECO:0000256" key="1">
    <source>
        <dbReference type="ARBA" id="ARBA00005771"/>
    </source>
</evidence>
<name>A0AAW1ERR1_ZOAVI</name>
<feature type="domain" description="Sulfotransferase" evidence="5">
    <location>
        <begin position="95"/>
        <end position="314"/>
    </location>
</feature>
<protein>
    <recommendedName>
        <fullName evidence="3">Sulfotransferase</fullName>
        <ecNumber evidence="3">2.8.2.-</ecNumber>
    </recommendedName>
</protein>
<comment type="caution">
    <text evidence="6">The sequence shown here is derived from an EMBL/GenBank/DDBJ whole genome shotgun (WGS) entry which is preliminary data.</text>
</comment>
<accession>A0AAW1ERR1</accession>